<organism evidence="4">
    <name type="scientific">Setaria italica</name>
    <name type="common">Foxtail millet</name>
    <name type="synonym">Panicum italicum</name>
    <dbReference type="NCBI Taxonomy" id="4555"/>
    <lineage>
        <taxon>Eukaryota</taxon>
        <taxon>Viridiplantae</taxon>
        <taxon>Streptophyta</taxon>
        <taxon>Embryophyta</taxon>
        <taxon>Tracheophyta</taxon>
        <taxon>Spermatophyta</taxon>
        <taxon>Magnoliopsida</taxon>
        <taxon>Liliopsida</taxon>
        <taxon>Poales</taxon>
        <taxon>Poaceae</taxon>
        <taxon>PACMAD clade</taxon>
        <taxon>Panicoideae</taxon>
        <taxon>Panicodae</taxon>
        <taxon>Paniceae</taxon>
        <taxon>Cenchrinae</taxon>
        <taxon>Setaria</taxon>
    </lineage>
</organism>
<reference evidence="4" key="1">
    <citation type="journal article" date="2012" name="Nat. Biotechnol.">
        <title>Reference genome sequence of the model plant Setaria.</title>
        <authorList>
            <person name="Bennetzen J.L."/>
            <person name="Schmutz J."/>
            <person name="Wang H."/>
            <person name="Percifield R."/>
            <person name="Hawkins J."/>
            <person name="Pontaroli A.C."/>
            <person name="Estep M."/>
            <person name="Feng L."/>
            <person name="Vaughn J.N."/>
            <person name="Grimwood J."/>
            <person name="Jenkins J."/>
            <person name="Barry K."/>
            <person name="Lindquist E."/>
            <person name="Hellsten U."/>
            <person name="Deshpande S."/>
            <person name="Wang X."/>
            <person name="Wu X."/>
            <person name="Mitros T."/>
            <person name="Triplett J."/>
            <person name="Yang X."/>
            <person name="Ye C.Y."/>
            <person name="Mauro-Herrera M."/>
            <person name="Wang L."/>
            <person name="Li P."/>
            <person name="Sharma M."/>
            <person name="Sharma R."/>
            <person name="Ronald P.C."/>
            <person name="Panaud O."/>
            <person name="Kellogg E.A."/>
            <person name="Brutnell T.P."/>
            <person name="Doust A.N."/>
            <person name="Tuskan G.A."/>
            <person name="Rokhsar D."/>
            <person name="Devos K.M."/>
        </authorList>
    </citation>
    <scope>NUCLEOTIDE SEQUENCE [LARGE SCALE GENOMIC DNA]</scope>
    <source>
        <strain evidence="4">Yugu1</strain>
    </source>
</reference>
<feature type="region of interest" description="Disordered" evidence="1">
    <location>
        <begin position="115"/>
        <end position="138"/>
    </location>
</feature>
<sequence length="138" mass="14591">MALSDCAAPMFHAAIALVVYAAAAAAHRRGWGIVDYRPQAAVVLLTGLCVQRASVPKPGQSRGPQVGVAEAAAGRAPRDEAEASSFVSPPVITVCIICLVLTACVAAEVVRRRRGRMLPPPPPLQSVPARRYTDRRRA</sequence>
<keyword evidence="2" id="KW-0812">Transmembrane</keyword>
<dbReference type="OrthoDB" id="10513019at2759"/>
<keyword evidence="3" id="KW-0732">Signal</keyword>
<protein>
    <submittedName>
        <fullName evidence="4">Uncharacterized protein</fullName>
    </submittedName>
</protein>
<feature type="chain" id="PRO_5016867492" evidence="3">
    <location>
        <begin position="27"/>
        <end position="138"/>
    </location>
</feature>
<feature type="transmembrane region" description="Helical" evidence="2">
    <location>
        <begin position="91"/>
        <end position="110"/>
    </location>
</feature>
<evidence type="ECO:0000256" key="3">
    <source>
        <dbReference type="SAM" id="SignalP"/>
    </source>
</evidence>
<evidence type="ECO:0000313" key="4">
    <source>
        <dbReference type="EMBL" id="RCV31067.1"/>
    </source>
</evidence>
<dbReference type="AlphaFoldDB" id="A0A368RLJ3"/>
<name>A0A368RLJ3_SETIT</name>
<evidence type="ECO:0000256" key="2">
    <source>
        <dbReference type="SAM" id="Phobius"/>
    </source>
</evidence>
<evidence type="ECO:0000256" key="1">
    <source>
        <dbReference type="SAM" id="MobiDB-lite"/>
    </source>
</evidence>
<keyword evidence="2" id="KW-1133">Transmembrane helix</keyword>
<gene>
    <name evidence="4" type="ORF">SETIT_6G146800v2</name>
</gene>
<reference evidence="4" key="2">
    <citation type="submission" date="2015-07" db="EMBL/GenBank/DDBJ databases">
        <authorList>
            <person name="Noorani M."/>
        </authorList>
    </citation>
    <scope>NUCLEOTIDE SEQUENCE</scope>
    <source>
        <strain evidence="4">Yugu1</strain>
    </source>
</reference>
<proteinExistence type="predicted"/>
<feature type="signal peptide" evidence="3">
    <location>
        <begin position="1"/>
        <end position="26"/>
    </location>
</feature>
<accession>A0A368RLJ3</accession>
<dbReference type="EMBL" id="CM003533">
    <property type="protein sequence ID" value="RCV31067.1"/>
    <property type="molecule type" value="Genomic_DNA"/>
</dbReference>
<keyword evidence="2" id="KW-0472">Membrane</keyword>